<feature type="transmembrane region" description="Helical" evidence="1">
    <location>
        <begin position="40"/>
        <end position="56"/>
    </location>
</feature>
<evidence type="ECO:0000256" key="1">
    <source>
        <dbReference type="SAM" id="Phobius"/>
    </source>
</evidence>
<comment type="caution">
    <text evidence="2">The sequence shown here is derived from an EMBL/GenBank/DDBJ whole genome shotgun (WGS) entry which is preliminary data.</text>
</comment>
<proteinExistence type="predicted"/>
<evidence type="ECO:0000313" key="3">
    <source>
        <dbReference type="Proteomes" id="UP000823896"/>
    </source>
</evidence>
<reference evidence="2" key="2">
    <citation type="submission" date="2021-04" db="EMBL/GenBank/DDBJ databases">
        <authorList>
            <person name="Gilroy R."/>
        </authorList>
    </citation>
    <scope>NUCLEOTIDE SEQUENCE</scope>
    <source>
        <strain evidence="2">CHK187-11901</strain>
    </source>
</reference>
<dbReference type="GO" id="GO:0005886">
    <property type="term" value="C:plasma membrane"/>
    <property type="evidence" value="ECO:0007669"/>
    <property type="project" value="TreeGrafter"/>
</dbReference>
<evidence type="ECO:0000313" key="2">
    <source>
        <dbReference type="EMBL" id="HJC35511.1"/>
    </source>
</evidence>
<keyword evidence="1" id="KW-1133">Transmembrane helix</keyword>
<dbReference type="Proteomes" id="UP000823896">
    <property type="component" value="Unassembled WGS sequence"/>
</dbReference>
<name>A0A9D2NN71_9FIRM</name>
<sequence length="169" mass="18297">MDKWILPLSVLFVLIWALFHRVNAYQSFVNGVKEGLDLFVSVYPAMLAMLLMVDVLDMSTLMDRVSSFFTSLFPNVPASVWPMAFFRPISGNASLAILHSIFTQEGVDSLAGFIGSILQGATDTTFYVIALYFGSVGVRKIKSALGIGLIADVTGITLAIVLGLMCYGG</sequence>
<organism evidence="2 3">
    <name type="scientific">Candidatus Merdibacter merdavium</name>
    <dbReference type="NCBI Taxonomy" id="2838692"/>
    <lineage>
        <taxon>Bacteria</taxon>
        <taxon>Bacillati</taxon>
        <taxon>Bacillota</taxon>
        <taxon>Erysipelotrichia</taxon>
        <taxon>Erysipelotrichales</taxon>
        <taxon>Erysipelotrichaceae</taxon>
        <taxon>Merdibacter</taxon>
    </lineage>
</organism>
<keyword evidence="1" id="KW-0472">Membrane</keyword>
<dbReference type="EMBL" id="DWWM01000001">
    <property type="protein sequence ID" value="HJC35511.1"/>
    <property type="molecule type" value="Genomic_DNA"/>
</dbReference>
<accession>A0A9D2NN71</accession>
<keyword evidence="1" id="KW-0812">Transmembrane</keyword>
<dbReference type="PANTHER" id="PTHR35793">
    <property type="entry name" value="INNER MEMBRANE PROTEIN YJIG"/>
    <property type="match status" value="1"/>
</dbReference>
<dbReference type="PANTHER" id="PTHR35793:SF2">
    <property type="entry name" value="INNER MEMBRANE PROTEIN YJIG"/>
    <property type="match status" value="1"/>
</dbReference>
<feature type="transmembrane region" description="Helical" evidence="1">
    <location>
        <begin position="145"/>
        <end position="165"/>
    </location>
</feature>
<dbReference type="InterPro" id="IPR052549">
    <property type="entry name" value="SpmB"/>
</dbReference>
<dbReference type="AlphaFoldDB" id="A0A9D2NN71"/>
<reference evidence="2" key="1">
    <citation type="journal article" date="2021" name="PeerJ">
        <title>Extensive microbial diversity within the chicken gut microbiome revealed by metagenomics and culture.</title>
        <authorList>
            <person name="Gilroy R."/>
            <person name="Ravi A."/>
            <person name="Getino M."/>
            <person name="Pursley I."/>
            <person name="Horton D.L."/>
            <person name="Alikhan N.F."/>
            <person name="Baker D."/>
            <person name="Gharbi K."/>
            <person name="Hall N."/>
            <person name="Watson M."/>
            <person name="Adriaenssens E.M."/>
            <person name="Foster-Nyarko E."/>
            <person name="Jarju S."/>
            <person name="Secka A."/>
            <person name="Antonio M."/>
            <person name="Oren A."/>
            <person name="Chaudhuri R.R."/>
            <person name="La Ragione R."/>
            <person name="Hildebrand F."/>
            <person name="Pallen M.J."/>
        </authorList>
    </citation>
    <scope>NUCLEOTIDE SEQUENCE</scope>
    <source>
        <strain evidence="2">CHK187-11901</strain>
    </source>
</reference>
<gene>
    <name evidence="2" type="ORF">H9702_00060</name>
</gene>
<protein>
    <submittedName>
        <fullName evidence="2">Spore maturation protein</fullName>
    </submittedName>
</protein>
<feature type="transmembrane region" description="Helical" evidence="1">
    <location>
        <begin position="110"/>
        <end position="133"/>
    </location>
</feature>